<feature type="transmembrane region" description="Helical" evidence="1">
    <location>
        <begin position="283"/>
        <end position="304"/>
    </location>
</feature>
<gene>
    <name evidence="2" type="ordered locus">Ferp_1957</name>
</gene>
<keyword evidence="1" id="KW-0472">Membrane</keyword>
<dbReference type="AlphaFoldDB" id="D3S031"/>
<dbReference type="STRING" id="589924.Ferp_1957"/>
<keyword evidence="1" id="KW-0812">Transmembrane</keyword>
<evidence type="ECO:0000313" key="2">
    <source>
        <dbReference type="EMBL" id="ADC66094.1"/>
    </source>
</evidence>
<dbReference type="eggNOG" id="arCOG10397">
    <property type="taxonomic scope" value="Archaea"/>
</dbReference>
<accession>D3S031</accession>
<feature type="transmembrane region" description="Helical" evidence="1">
    <location>
        <begin position="316"/>
        <end position="336"/>
    </location>
</feature>
<dbReference type="HOGENOM" id="CLU_069529_0_0_2"/>
<organism evidence="2 3">
    <name type="scientific">Ferroglobus placidus (strain DSM 10642 / AEDII12DO)</name>
    <dbReference type="NCBI Taxonomy" id="589924"/>
    <lineage>
        <taxon>Archaea</taxon>
        <taxon>Methanobacteriati</taxon>
        <taxon>Methanobacteriota</taxon>
        <taxon>Archaeoglobi</taxon>
        <taxon>Archaeoglobales</taxon>
        <taxon>Archaeoglobaceae</taxon>
        <taxon>Ferroglobus</taxon>
    </lineage>
</organism>
<evidence type="ECO:0000313" key="3">
    <source>
        <dbReference type="Proteomes" id="UP000002613"/>
    </source>
</evidence>
<dbReference type="Proteomes" id="UP000002613">
    <property type="component" value="Chromosome"/>
</dbReference>
<protein>
    <submittedName>
        <fullName evidence="2">Uncharacterized protein</fullName>
    </submittedName>
</protein>
<dbReference type="OrthoDB" id="51670at2157"/>
<reference evidence="3" key="1">
    <citation type="submission" date="2010-02" db="EMBL/GenBank/DDBJ databases">
        <title>Complete sequence of Ferroglobus placidus DSM 10642.</title>
        <authorList>
            <consortium name="US DOE Joint Genome Institute"/>
            <person name="Lucas S."/>
            <person name="Copeland A."/>
            <person name="Lapidus A."/>
            <person name="Cheng J.-F."/>
            <person name="Bruce D."/>
            <person name="Goodwin L."/>
            <person name="Pitluck S."/>
            <person name="Saunders E."/>
            <person name="Brettin T."/>
            <person name="Detter J.C."/>
            <person name="Han C."/>
            <person name="Tapia R."/>
            <person name="Larimer F."/>
            <person name="Land M."/>
            <person name="Hauser L."/>
            <person name="Kyrpides N."/>
            <person name="Ivanova N."/>
            <person name="Holmes D."/>
            <person name="Lovley D."/>
            <person name="Kyrpides N."/>
            <person name="Anderson I.J."/>
            <person name="Woyke T."/>
        </authorList>
    </citation>
    <scope>NUCLEOTIDE SEQUENCE [LARGE SCALE GENOMIC DNA]</scope>
    <source>
        <strain evidence="3">DSM 10642 / AEDII12DO</strain>
    </source>
</reference>
<reference evidence="2 3" key="2">
    <citation type="journal article" date="2011" name="Stand. Genomic Sci.">
        <title>Complete genome sequence of Ferroglobus placidus AEDII12DO.</title>
        <authorList>
            <person name="Anderson I."/>
            <person name="Risso C."/>
            <person name="Holmes D."/>
            <person name="Lucas S."/>
            <person name="Copeland A."/>
            <person name="Lapidus A."/>
            <person name="Cheng J.F."/>
            <person name="Bruce D."/>
            <person name="Goodwin L."/>
            <person name="Pitluck S."/>
            <person name="Saunders E."/>
            <person name="Brettin T."/>
            <person name="Detter J.C."/>
            <person name="Han C."/>
            <person name="Tapia R."/>
            <person name="Larimer F."/>
            <person name="Land M."/>
            <person name="Hauser L."/>
            <person name="Woyke T."/>
            <person name="Lovley D."/>
            <person name="Kyrpides N."/>
            <person name="Ivanova N."/>
        </authorList>
    </citation>
    <scope>NUCLEOTIDE SEQUENCE [LARGE SCALE GENOMIC DNA]</scope>
    <source>
        <strain evidence="3">DSM 10642 / AEDII12DO</strain>
    </source>
</reference>
<dbReference type="PaxDb" id="589924-Ferp_1957"/>
<feature type="transmembrane region" description="Helical" evidence="1">
    <location>
        <begin position="251"/>
        <end position="271"/>
    </location>
</feature>
<dbReference type="EMBL" id="CP001899">
    <property type="protein sequence ID" value="ADC66094.1"/>
    <property type="molecule type" value="Genomic_DNA"/>
</dbReference>
<keyword evidence="3" id="KW-1185">Reference proteome</keyword>
<dbReference type="GeneID" id="8779488"/>
<keyword evidence="1" id="KW-1133">Transmembrane helix</keyword>
<dbReference type="RefSeq" id="WP_012966433.1">
    <property type="nucleotide sequence ID" value="NC_013849.1"/>
</dbReference>
<dbReference type="KEGG" id="fpl:Ferp_1957"/>
<sequence>MHLYIFPEKDSEKILASLKNLKPAFKAEKNYEVFAVSDDGRVMAGKYKKTFFVLSEEDLVFPVEPLESYRIIFGDYGEAKFENSTVYVPREKSEIVLRNLVPFLSEITVAKILIKDARLRAEHLTKEETKIISEVTKILEGAKTLSVSKLEELAYSISSLKGSFFSAYMQFKDELEEISSSLIRAEEHSGELGFAELISSLRSQLRALRQYESSFESTLSGVRDALDTVHLKLESLHRKENLELQRKTSSLQAAAAVIEFIAVFYYSMGIWSKYANLEEIPKWISFSLLAILSTLVVICTEAVGEVLTSKKLNGRFYVVTTLLILVIIAMLLVTVYY</sequence>
<name>D3S031_FERPA</name>
<evidence type="ECO:0000256" key="1">
    <source>
        <dbReference type="SAM" id="Phobius"/>
    </source>
</evidence>
<proteinExistence type="predicted"/>